<evidence type="ECO:0000313" key="1">
    <source>
        <dbReference type="EMBL" id="OWQ55078.1"/>
    </source>
</evidence>
<gene>
    <name evidence="1" type="ORF">CEE60_05865</name>
</gene>
<protein>
    <submittedName>
        <fullName evidence="1">Uncharacterized protein</fullName>
    </submittedName>
</protein>
<comment type="caution">
    <text evidence="1">The sequence shown here is derived from an EMBL/GenBank/DDBJ whole genome shotgun (WGS) entry which is preliminary data.</text>
</comment>
<dbReference type="AlphaFoldDB" id="A0A246HP08"/>
<dbReference type="Proteomes" id="UP000198157">
    <property type="component" value="Unassembled WGS sequence"/>
</dbReference>
<organism evidence="1 2">
    <name type="scientific">Stenotrophomonas maltophilia</name>
    <name type="common">Pseudomonas maltophilia</name>
    <name type="synonym">Xanthomonas maltophilia</name>
    <dbReference type="NCBI Taxonomy" id="40324"/>
    <lineage>
        <taxon>Bacteria</taxon>
        <taxon>Pseudomonadati</taxon>
        <taxon>Pseudomonadota</taxon>
        <taxon>Gammaproteobacteria</taxon>
        <taxon>Lysobacterales</taxon>
        <taxon>Lysobacteraceae</taxon>
        <taxon>Stenotrophomonas</taxon>
        <taxon>Stenotrophomonas maltophilia group</taxon>
    </lineage>
</organism>
<reference evidence="1 2" key="1">
    <citation type="submission" date="2017-06" db="EMBL/GenBank/DDBJ databases">
        <authorList>
            <person name="Kim H.J."/>
            <person name="Triplett B.A."/>
        </authorList>
    </citation>
    <scope>NUCLEOTIDE SEQUENCE [LARGE SCALE GENOMIC DNA]</scope>
    <source>
        <strain evidence="1 2">13146</strain>
    </source>
</reference>
<sequence>MAEIELNREKSMRILNSADASPDARVIAAFAVMFFEATEHADDLDPETYAIAHKLLRMGASELDQAREPTNG</sequence>
<proteinExistence type="predicted"/>
<dbReference type="EMBL" id="NIVS01000013">
    <property type="protein sequence ID" value="OWQ55078.1"/>
    <property type="molecule type" value="Genomic_DNA"/>
</dbReference>
<name>A0A246HP08_STEMA</name>
<evidence type="ECO:0000313" key="2">
    <source>
        <dbReference type="Proteomes" id="UP000198157"/>
    </source>
</evidence>
<accession>A0A246HP08</accession>